<reference evidence="3" key="1">
    <citation type="submission" date="2020-10" db="EMBL/GenBank/DDBJ databases">
        <authorList>
            <person name="Castelo-Branco R."/>
            <person name="Eusebio N."/>
            <person name="Adriana R."/>
            <person name="Vieira A."/>
            <person name="Brugerolle De Fraissinette N."/>
            <person name="Rezende De Castro R."/>
            <person name="Schneider M.P."/>
            <person name="Vasconcelos V."/>
            <person name="Leao P.N."/>
        </authorList>
    </citation>
    <scope>NUCLEOTIDE SEQUENCE</scope>
    <source>
        <strain evidence="3">LEGE 11479</strain>
    </source>
</reference>
<dbReference type="CDD" id="cd00093">
    <property type="entry name" value="HTH_XRE"/>
    <property type="match status" value="1"/>
</dbReference>
<dbReference type="PANTHER" id="PTHR46558">
    <property type="entry name" value="TRACRIPTIONAL REGULATORY PROTEIN-RELATED-RELATED"/>
    <property type="match status" value="1"/>
</dbReference>
<keyword evidence="4" id="KW-1185">Reference proteome</keyword>
<dbReference type="InterPro" id="IPR010982">
    <property type="entry name" value="Lambda_DNA-bd_dom_sf"/>
</dbReference>
<evidence type="ECO:0000313" key="3">
    <source>
        <dbReference type="EMBL" id="MBE9069338.1"/>
    </source>
</evidence>
<dbReference type="Pfam" id="PF01381">
    <property type="entry name" value="HTH_3"/>
    <property type="match status" value="1"/>
</dbReference>
<dbReference type="PANTHER" id="PTHR46558:SF11">
    <property type="entry name" value="HTH-TYPE TRANSCRIPTIONAL REGULATOR XRE"/>
    <property type="match status" value="1"/>
</dbReference>
<comment type="caution">
    <text evidence="3">The sequence shown here is derived from an EMBL/GenBank/DDBJ whole genome shotgun (WGS) entry which is preliminary data.</text>
</comment>
<dbReference type="Proteomes" id="UP000615026">
    <property type="component" value="Unassembled WGS sequence"/>
</dbReference>
<feature type="domain" description="HTH cro/C1-type" evidence="2">
    <location>
        <begin position="7"/>
        <end position="62"/>
    </location>
</feature>
<protein>
    <submittedName>
        <fullName evidence="3">Helix-turn-helix transcriptional regulator</fullName>
    </submittedName>
</protein>
<evidence type="ECO:0000259" key="2">
    <source>
        <dbReference type="PROSITE" id="PS50943"/>
    </source>
</evidence>
<dbReference type="AlphaFoldDB" id="A0A929FC93"/>
<organism evidence="3 4">
    <name type="scientific">Leptolyngbya cf. ectocarpi LEGE 11479</name>
    <dbReference type="NCBI Taxonomy" id="1828722"/>
    <lineage>
        <taxon>Bacteria</taxon>
        <taxon>Bacillati</taxon>
        <taxon>Cyanobacteriota</taxon>
        <taxon>Cyanophyceae</taxon>
        <taxon>Leptolyngbyales</taxon>
        <taxon>Leptolyngbyaceae</taxon>
        <taxon>Leptolyngbya group</taxon>
        <taxon>Leptolyngbya</taxon>
    </lineage>
</organism>
<dbReference type="EMBL" id="JADEXP010000262">
    <property type="protein sequence ID" value="MBE9069338.1"/>
    <property type="molecule type" value="Genomic_DNA"/>
</dbReference>
<dbReference type="SUPFAM" id="SSF47413">
    <property type="entry name" value="lambda repressor-like DNA-binding domains"/>
    <property type="match status" value="1"/>
</dbReference>
<proteinExistence type="predicted"/>
<dbReference type="PROSITE" id="PS50943">
    <property type="entry name" value="HTH_CROC1"/>
    <property type="match status" value="1"/>
</dbReference>
<name>A0A929FC93_LEPEC</name>
<dbReference type="SMART" id="SM00530">
    <property type="entry name" value="HTH_XRE"/>
    <property type="match status" value="1"/>
</dbReference>
<accession>A0A929FC93</accession>
<dbReference type="RefSeq" id="WP_193995246.1">
    <property type="nucleotide sequence ID" value="NZ_JADEXP010000262.1"/>
</dbReference>
<gene>
    <name evidence="3" type="ORF">IQ260_22090</name>
</gene>
<sequence>MSLAAKLKELRLKKGKSLQKLADEVGASKAHIWDLETGRAKNPSIELLAKLSNSLDTSVTELVGEDPLSQDEKPELVAMYRNLKQLNSNDRETIKIMMERLRSRTKDGE</sequence>
<keyword evidence="1" id="KW-0238">DNA-binding</keyword>
<dbReference type="GO" id="GO:0003677">
    <property type="term" value="F:DNA binding"/>
    <property type="evidence" value="ECO:0007669"/>
    <property type="project" value="UniProtKB-KW"/>
</dbReference>
<dbReference type="Gene3D" id="1.10.260.40">
    <property type="entry name" value="lambda repressor-like DNA-binding domains"/>
    <property type="match status" value="1"/>
</dbReference>
<evidence type="ECO:0000313" key="4">
    <source>
        <dbReference type="Proteomes" id="UP000615026"/>
    </source>
</evidence>
<evidence type="ECO:0000256" key="1">
    <source>
        <dbReference type="ARBA" id="ARBA00023125"/>
    </source>
</evidence>
<dbReference type="InterPro" id="IPR001387">
    <property type="entry name" value="Cro/C1-type_HTH"/>
</dbReference>